<evidence type="ECO:0000259" key="8">
    <source>
        <dbReference type="PROSITE" id="PS50109"/>
    </source>
</evidence>
<evidence type="ECO:0000256" key="1">
    <source>
        <dbReference type="ARBA" id="ARBA00000085"/>
    </source>
</evidence>
<dbReference type="InterPro" id="IPR003594">
    <property type="entry name" value="HATPase_dom"/>
</dbReference>
<dbReference type="SUPFAM" id="SSF158472">
    <property type="entry name" value="HAMP domain-like"/>
    <property type="match status" value="1"/>
</dbReference>
<dbReference type="InterPro" id="IPR004358">
    <property type="entry name" value="Sig_transdc_His_kin-like_C"/>
</dbReference>
<dbReference type="PANTHER" id="PTHR42878:SF15">
    <property type="entry name" value="BACTERIOPHYTOCHROME"/>
    <property type="match status" value="1"/>
</dbReference>
<evidence type="ECO:0000256" key="4">
    <source>
        <dbReference type="ARBA" id="ARBA00022553"/>
    </source>
</evidence>
<dbReference type="PROSITE" id="PS50885">
    <property type="entry name" value="HAMP"/>
    <property type="match status" value="1"/>
</dbReference>
<dbReference type="SMART" id="SM00304">
    <property type="entry name" value="HAMP"/>
    <property type="match status" value="1"/>
</dbReference>
<keyword evidence="6" id="KW-0418">Kinase</keyword>
<keyword evidence="4" id="KW-0597">Phosphoprotein</keyword>
<dbReference type="Pfam" id="PF08376">
    <property type="entry name" value="NIT"/>
    <property type="match status" value="1"/>
</dbReference>
<dbReference type="SUPFAM" id="SSF55874">
    <property type="entry name" value="ATPase domain of HSP90 chaperone/DNA topoisomerase II/histidine kinase"/>
    <property type="match status" value="1"/>
</dbReference>
<dbReference type="InterPro" id="IPR013587">
    <property type="entry name" value="Nitrate/nitrite_sensing"/>
</dbReference>
<dbReference type="GO" id="GO:0000155">
    <property type="term" value="F:phosphorelay sensor kinase activity"/>
    <property type="evidence" value="ECO:0007669"/>
    <property type="project" value="InterPro"/>
</dbReference>
<dbReference type="PROSITE" id="PS50109">
    <property type="entry name" value="HIS_KIN"/>
    <property type="match status" value="1"/>
</dbReference>
<dbReference type="SMART" id="SM00388">
    <property type="entry name" value="HisKA"/>
    <property type="match status" value="1"/>
</dbReference>
<dbReference type="GO" id="GO:0030295">
    <property type="term" value="F:protein kinase activator activity"/>
    <property type="evidence" value="ECO:0007669"/>
    <property type="project" value="TreeGrafter"/>
</dbReference>
<dbReference type="Gene3D" id="3.30.565.10">
    <property type="entry name" value="Histidine kinase-like ATPase, C-terminal domain"/>
    <property type="match status" value="1"/>
</dbReference>
<feature type="transmembrane region" description="Helical" evidence="7">
    <location>
        <begin position="331"/>
        <end position="353"/>
    </location>
</feature>
<keyword evidence="7" id="KW-0472">Membrane</keyword>
<dbReference type="Gene3D" id="1.10.287.130">
    <property type="match status" value="1"/>
</dbReference>
<dbReference type="Proteomes" id="UP000468531">
    <property type="component" value="Unassembled WGS sequence"/>
</dbReference>
<dbReference type="PRINTS" id="PR00344">
    <property type="entry name" value="BCTRLSENSOR"/>
</dbReference>
<dbReference type="FunFam" id="3.30.565.10:FF:000006">
    <property type="entry name" value="Sensor histidine kinase WalK"/>
    <property type="match status" value="1"/>
</dbReference>
<dbReference type="GO" id="GO:0000156">
    <property type="term" value="F:phosphorelay response regulator activity"/>
    <property type="evidence" value="ECO:0007669"/>
    <property type="project" value="TreeGrafter"/>
</dbReference>
<dbReference type="RefSeq" id="WP_163162853.1">
    <property type="nucleotide sequence ID" value="NZ_VKHP01000388.1"/>
</dbReference>
<dbReference type="InterPro" id="IPR005467">
    <property type="entry name" value="His_kinase_dom"/>
</dbReference>
<organism evidence="10 11">
    <name type="scientific">Bradyrhizobium uaiense</name>
    <dbReference type="NCBI Taxonomy" id="2594946"/>
    <lineage>
        <taxon>Bacteria</taxon>
        <taxon>Pseudomonadati</taxon>
        <taxon>Pseudomonadota</taxon>
        <taxon>Alphaproteobacteria</taxon>
        <taxon>Hyphomicrobiales</taxon>
        <taxon>Nitrobacteraceae</taxon>
        <taxon>Bradyrhizobium</taxon>
    </lineage>
</organism>
<dbReference type="InterPro" id="IPR003661">
    <property type="entry name" value="HisK_dim/P_dom"/>
</dbReference>
<gene>
    <name evidence="10" type="ORF">FNJ47_44720</name>
</gene>
<evidence type="ECO:0000256" key="3">
    <source>
        <dbReference type="ARBA" id="ARBA00012438"/>
    </source>
</evidence>
<evidence type="ECO:0000256" key="5">
    <source>
        <dbReference type="ARBA" id="ARBA00022679"/>
    </source>
</evidence>
<reference evidence="10 11" key="1">
    <citation type="journal article" date="2020" name="Arch. Microbiol.">
        <title>Bradyrhizobium uaiense sp. nov., a new highly efficient cowpea symbiont.</title>
        <authorList>
            <person name="Cabral Michel D."/>
            <person name="Azarias Guimaraes A."/>
            <person name="Martins da Costa E."/>
            <person name="Soares de Carvalho T."/>
            <person name="Balsanelli E."/>
            <person name="Willems A."/>
            <person name="Maltempi de Souza E."/>
            <person name="de Souza Moreira F.M."/>
        </authorList>
    </citation>
    <scope>NUCLEOTIDE SEQUENCE [LARGE SCALE GENOMIC DNA]</scope>
    <source>
        <strain evidence="10 11">UFLA 03-164</strain>
    </source>
</reference>
<dbReference type="InterPro" id="IPR050351">
    <property type="entry name" value="BphY/WalK/GraS-like"/>
</dbReference>
<keyword evidence="7" id="KW-1133">Transmembrane helix</keyword>
<name>A0A6P1BWU5_9BRAD</name>
<evidence type="ECO:0000256" key="6">
    <source>
        <dbReference type="ARBA" id="ARBA00022777"/>
    </source>
</evidence>
<comment type="catalytic activity">
    <reaction evidence="1">
        <text>ATP + protein L-histidine = ADP + protein N-phospho-L-histidine.</text>
        <dbReference type="EC" id="2.7.13.3"/>
    </reaction>
</comment>
<proteinExistence type="predicted"/>
<dbReference type="AlphaFoldDB" id="A0A6P1BWU5"/>
<dbReference type="Gene3D" id="6.10.340.10">
    <property type="match status" value="1"/>
</dbReference>
<evidence type="ECO:0000256" key="7">
    <source>
        <dbReference type="SAM" id="Phobius"/>
    </source>
</evidence>
<dbReference type="GO" id="GO:0007234">
    <property type="term" value="P:osmosensory signaling via phosphorelay pathway"/>
    <property type="evidence" value="ECO:0007669"/>
    <property type="project" value="TreeGrafter"/>
</dbReference>
<dbReference type="InterPro" id="IPR036890">
    <property type="entry name" value="HATPase_C_sf"/>
</dbReference>
<dbReference type="CDD" id="cd06225">
    <property type="entry name" value="HAMP"/>
    <property type="match status" value="1"/>
</dbReference>
<dbReference type="PANTHER" id="PTHR42878">
    <property type="entry name" value="TWO-COMPONENT HISTIDINE KINASE"/>
    <property type="match status" value="1"/>
</dbReference>
<keyword evidence="5" id="KW-0808">Transferase</keyword>
<dbReference type="InterPro" id="IPR003660">
    <property type="entry name" value="HAMP_dom"/>
</dbReference>
<dbReference type="EMBL" id="VKHP01000388">
    <property type="protein sequence ID" value="NEV02600.1"/>
    <property type="molecule type" value="Genomic_DNA"/>
</dbReference>
<dbReference type="GO" id="GO:0016020">
    <property type="term" value="C:membrane"/>
    <property type="evidence" value="ECO:0007669"/>
    <property type="project" value="UniProtKB-SubCell"/>
</dbReference>
<feature type="domain" description="Histidine kinase" evidence="8">
    <location>
        <begin position="449"/>
        <end position="664"/>
    </location>
</feature>
<keyword evidence="7" id="KW-0812">Transmembrane</keyword>
<dbReference type="SUPFAM" id="SSF47384">
    <property type="entry name" value="Homodimeric domain of signal transducing histidine kinase"/>
    <property type="match status" value="1"/>
</dbReference>
<evidence type="ECO:0000313" key="10">
    <source>
        <dbReference type="EMBL" id="NEV02600.1"/>
    </source>
</evidence>
<dbReference type="SMART" id="SM00387">
    <property type="entry name" value="HATPase_c"/>
    <property type="match status" value="1"/>
</dbReference>
<comment type="subcellular location">
    <subcellularLocation>
        <location evidence="2">Membrane</location>
    </subcellularLocation>
</comment>
<dbReference type="Pfam" id="PF00512">
    <property type="entry name" value="HisKA"/>
    <property type="match status" value="1"/>
</dbReference>
<dbReference type="InterPro" id="IPR036097">
    <property type="entry name" value="HisK_dim/P_sf"/>
</dbReference>
<accession>A0A6P1BWU5</accession>
<feature type="domain" description="HAMP" evidence="9">
    <location>
        <begin position="354"/>
        <end position="407"/>
    </location>
</feature>
<evidence type="ECO:0000256" key="2">
    <source>
        <dbReference type="ARBA" id="ARBA00004370"/>
    </source>
</evidence>
<dbReference type="Pfam" id="PF02518">
    <property type="entry name" value="HATPase_c"/>
    <property type="match status" value="1"/>
</dbReference>
<keyword evidence="11" id="KW-1185">Reference proteome</keyword>
<sequence length="670" mass="73489">MSRVITIVRTLSLRTLLFALVGAMGTMLTVTLALNATSAWRAGALATQASQSNTTADLLLSAAAHWAVERGITNGVLSAEPPLKAEVRSQIDEHRKMADAAFTEAAARLEDDKSPAVQSLLRKANGLLRDIDQLRLRVDAEVSKPPSERDAELRTAWFPAMTRLIEVSQRLRLAAEINSDSMETRLQALQRLKHAAWVMAEYAGRERGMLNGAIQAGAPLRGEQLIALGVARGNVEYAWEIVQAITTEPGAAPALVTATKTVRDVMFGRFQQDREAVYKAGLADEPYPLSAQDWFDQSTEAIGSILRLGEAATESTRQFASEMQARSRLNLAIGLMVLAAAVLLMGIAVWFASARIARPLQEMTIVMGRLAHGETTISVPAQDRNDEIGEMAQAVEVFRKNAIRIGELYAEKIADQRRDAEIRKLNHELTGRAAELAAANKELESFAYSVSHDLRAPLRHLLGYSELLLKHASKCLDEEGQRYVQTILESAKRMGNLIDDLLAFSRIGRTETRTTAVDLQQLVADVASEIEAQGKGQDISWKIGPLPVCYGDRALLRVALVNLLSNAVKFSGTRRPAKIEVGSVDGRGDKSEIFVRDNGVGFDMKYVDKLFGVFQRLHRADEFEGTGIGLATVQRIVHRHGGAVRAEGTVDQGATFYFSLPKAKRQFVER</sequence>
<dbReference type="Pfam" id="PF00672">
    <property type="entry name" value="HAMP"/>
    <property type="match status" value="1"/>
</dbReference>
<comment type="caution">
    <text evidence="10">The sequence shown here is derived from an EMBL/GenBank/DDBJ whole genome shotgun (WGS) entry which is preliminary data.</text>
</comment>
<dbReference type="EC" id="2.7.13.3" evidence="3"/>
<protein>
    <recommendedName>
        <fullName evidence="3">histidine kinase</fullName>
        <ecNumber evidence="3">2.7.13.3</ecNumber>
    </recommendedName>
</protein>
<evidence type="ECO:0000259" key="9">
    <source>
        <dbReference type="PROSITE" id="PS50885"/>
    </source>
</evidence>
<evidence type="ECO:0000313" key="11">
    <source>
        <dbReference type="Proteomes" id="UP000468531"/>
    </source>
</evidence>
<dbReference type="CDD" id="cd00082">
    <property type="entry name" value="HisKA"/>
    <property type="match status" value="1"/>
</dbReference>